<dbReference type="PROSITE" id="PS50231">
    <property type="entry name" value="RICIN_B_LECTIN"/>
    <property type="match status" value="2"/>
</dbReference>
<keyword evidence="5" id="KW-1185">Reference proteome</keyword>
<evidence type="ECO:0000259" key="3">
    <source>
        <dbReference type="SMART" id="SM00458"/>
    </source>
</evidence>
<evidence type="ECO:0000313" key="4">
    <source>
        <dbReference type="EMBL" id="KAJ7044457.1"/>
    </source>
</evidence>
<dbReference type="GO" id="GO:0030246">
    <property type="term" value="F:carbohydrate binding"/>
    <property type="evidence" value="ECO:0007669"/>
    <property type="project" value="UniProtKB-KW"/>
</dbReference>
<dbReference type="InterPro" id="IPR000772">
    <property type="entry name" value="Ricin_B_lectin"/>
</dbReference>
<gene>
    <name evidence="4" type="ORF">C8F04DRAFT_942204</name>
</gene>
<dbReference type="SMART" id="SM00458">
    <property type="entry name" value="RICIN"/>
    <property type="match status" value="2"/>
</dbReference>
<reference evidence="4" key="1">
    <citation type="submission" date="2023-03" db="EMBL/GenBank/DDBJ databases">
        <title>Massive genome expansion in bonnet fungi (Mycena s.s.) driven by repeated elements and novel gene families across ecological guilds.</title>
        <authorList>
            <consortium name="Lawrence Berkeley National Laboratory"/>
            <person name="Harder C.B."/>
            <person name="Miyauchi S."/>
            <person name="Viragh M."/>
            <person name="Kuo A."/>
            <person name="Thoen E."/>
            <person name="Andreopoulos B."/>
            <person name="Lu D."/>
            <person name="Skrede I."/>
            <person name="Drula E."/>
            <person name="Henrissat B."/>
            <person name="Morin E."/>
            <person name="Kohler A."/>
            <person name="Barry K."/>
            <person name="LaButti K."/>
            <person name="Morin E."/>
            <person name="Salamov A."/>
            <person name="Lipzen A."/>
            <person name="Mereny Z."/>
            <person name="Hegedus B."/>
            <person name="Baldrian P."/>
            <person name="Stursova M."/>
            <person name="Weitz H."/>
            <person name="Taylor A."/>
            <person name="Grigoriev I.V."/>
            <person name="Nagy L.G."/>
            <person name="Martin F."/>
            <person name="Kauserud H."/>
        </authorList>
    </citation>
    <scope>NUCLEOTIDE SEQUENCE</scope>
    <source>
        <strain evidence="4">CBHHK200</strain>
    </source>
</reference>
<dbReference type="PANTHER" id="PTHR11675">
    <property type="entry name" value="N-ACETYLGALACTOSAMINYLTRANSFERASE"/>
    <property type="match status" value="1"/>
</dbReference>
<evidence type="ECO:0000256" key="2">
    <source>
        <dbReference type="ARBA" id="ARBA00023157"/>
    </source>
</evidence>
<evidence type="ECO:0000313" key="5">
    <source>
        <dbReference type="Proteomes" id="UP001218188"/>
    </source>
</evidence>
<comment type="caution">
    <text evidence="4">The sequence shown here is derived from an EMBL/GenBank/DDBJ whole genome shotgun (WGS) entry which is preliminary data.</text>
</comment>
<keyword evidence="2" id="KW-1015">Disulfide bond</keyword>
<dbReference type="AlphaFoldDB" id="A0AAD6TIE9"/>
<keyword evidence="1" id="KW-0430">Lectin</keyword>
<proteinExistence type="predicted"/>
<feature type="domain" description="Ricin B lectin" evidence="3">
    <location>
        <begin position="164"/>
        <end position="291"/>
    </location>
</feature>
<protein>
    <submittedName>
        <fullName evidence="4">Ricin B lectin domain-containing protein</fullName>
    </submittedName>
</protein>
<feature type="domain" description="Ricin B lectin" evidence="3">
    <location>
        <begin position="29"/>
        <end position="154"/>
    </location>
</feature>
<dbReference type="CDD" id="cd00161">
    <property type="entry name" value="beta-trefoil_Ricin-like"/>
    <property type="match status" value="1"/>
</dbReference>
<organism evidence="4 5">
    <name type="scientific">Mycena alexandri</name>
    <dbReference type="NCBI Taxonomy" id="1745969"/>
    <lineage>
        <taxon>Eukaryota</taxon>
        <taxon>Fungi</taxon>
        <taxon>Dikarya</taxon>
        <taxon>Basidiomycota</taxon>
        <taxon>Agaricomycotina</taxon>
        <taxon>Agaricomycetes</taxon>
        <taxon>Agaricomycetidae</taxon>
        <taxon>Agaricales</taxon>
        <taxon>Marasmiineae</taxon>
        <taxon>Mycenaceae</taxon>
        <taxon>Mycena</taxon>
    </lineage>
</organism>
<dbReference type="Gene3D" id="2.80.10.50">
    <property type="match status" value="4"/>
</dbReference>
<dbReference type="Proteomes" id="UP001218188">
    <property type="component" value="Unassembled WGS sequence"/>
</dbReference>
<name>A0AAD6TIE9_9AGAR</name>
<dbReference type="InterPro" id="IPR035992">
    <property type="entry name" value="Ricin_B-like_lectins"/>
</dbReference>
<dbReference type="Pfam" id="PF00652">
    <property type="entry name" value="Ricin_B_lectin"/>
    <property type="match status" value="2"/>
</dbReference>
<dbReference type="SUPFAM" id="SSF50370">
    <property type="entry name" value="Ricin B-like lectins"/>
    <property type="match status" value="2"/>
</dbReference>
<dbReference type="EMBL" id="JARJCM010000007">
    <property type="protein sequence ID" value="KAJ7044457.1"/>
    <property type="molecule type" value="Genomic_DNA"/>
</dbReference>
<accession>A0AAD6TIE9</accession>
<sequence>MTLSVQETDAIQPRVYATSINANDIALTSPVFIHPTSNDAICLTAASNTDGAAVEIEDCISGFAPQSWTVSGSSIQIFDNMCLDVTGGSSANGTPLQIWTCTEGDTNQLWTQSPGNLIRWEGSCLDLTDGSAVAGNIMQIWVCTGGPNQQWVLRPTTTMPGVPPTPMNIQLTGNAAKCLTPSSNTDGAAVKIQDCVAGSASQSWIFSGSSVQIFDNMCLDVTGGSAANGTPLQIWTCTEGDTNQIWTVFESSVQIFDNMCLDVTGGSSANGTPLQIWTCTEGDTNQIWTQSPGNTITWNASCLDLTDGSATDGNIVRLHFHLFCFSLFHQLFVLKYCFGDVDAALALHRRAEPEMDAYNWSGGAHLIDQLGRFY</sequence>
<evidence type="ECO:0000256" key="1">
    <source>
        <dbReference type="ARBA" id="ARBA00022734"/>
    </source>
</evidence>